<dbReference type="PANTHER" id="PTHR46444">
    <property type="entry name" value="DCD (DEVELOPMENT AND CELL DEATH) DOMAIN PROTEIN-RELATED"/>
    <property type="match status" value="1"/>
</dbReference>
<sequence length="335" mass="37066">MAHSNPTATLSSSSLSLSRSPLPVNHRAQLSTLFISLLNRRSMMVNAKGLDDASTPNSGPLNNGGDKSALTETIASSQVKLNVAETVVSEYANKMKNTVEEVMHEENEILILRNEENAVEEGINGENMMLEKEKEEEYDEEEDEDYAMEEENDDTDATDEEEEEEEQEEEGEQKEQEEDEETGGGGGGNAAEEKQKDEKVELKPKENGKISRKRSRRKKVAQGGSETMAAKGEDKPGSSGKKKVSKKAESMGLVFMCSSKTKKDCYRYKVLGLPASKRDVVQKVYKGMRLFLFDVDLRLMYGIYKAAGPGGSNIEPKAFKSQFPSQVSLHISCVL</sequence>
<feature type="compositionally biased region" description="Acidic residues" evidence="1">
    <location>
        <begin position="136"/>
        <end position="182"/>
    </location>
</feature>
<dbReference type="SMART" id="SM00767">
    <property type="entry name" value="DCD"/>
    <property type="match status" value="1"/>
</dbReference>
<evidence type="ECO:0000313" key="4">
    <source>
        <dbReference type="Proteomes" id="UP001642360"/>
    </source>
</evidence>
<reference evidence="3 4" key="1">
    <citation type="submission" date="2024-02" db="EMBL/GenBank/DDBJ databases">
        <authorList>
            <person name="Vignale AGUSTIN F."/>
            <person name="Sosa J E."/>
            <person name="Modenutti C."/>
        </authorList>
    </citation>
    <scope>NUCLEOTIDE SEQUENCE [LARGE SCALE GENOMIC DNA]</scope>
</reference>
<evidence type="ECO:0000313" key="3">
    <source>
        <dbReference type="EMBL" id="CAK9144622.1"/>
    </source>
</evidence>
<dbReference type="PANTHER" id="PTHR46444:SF11">
    <property type="entry name" value="DCD DOMAIN-CONTAINING PROTEIN"/>
    <property type="match status" value="1"/>
</dbReference>
<evidence type="ECO:0000256" key="1">
    <source>
        <dbReference type="SAM" id="MobiDB-lite"/>
    </source>
</evidence>
<name>A0ABC8RIK7_9AQUA</name>
<dbReference type="Pfam" id="PF10539">
    <property type="entry name" value="Dev_Cell_Death"/>
    <property type="match status" value="1"/>
</dbReference>
<dbReference type="EMBL" id="CAUOFW020001408">
    <property type="protein sequence ID" value="CAK9144622.1"/>
    <property type="molecule type" value="Genomic_DNA"/>
</dbReference>
<keyword evidence="4" id="KW-1185">Reference proteome</keyword>
<feature type="region of interest" description="Disordered" evidence="1">
    <location>
        <begin position="1"/>
        <end position="22"/>
    </location>
</feature>
<dbReference type="InterPro" id="IPR013989">
    <property type="entry name" value="Dev_and_cell_death_domain"/>
</dbReference>
<organism evidence="3 4">
    <name type="scientific">Ilex paraguariensis</name>
    <name type="common">yerba mate</name>
    <dbReference type="NCBI Taxonomy" id="185542"/>
    <lineage>
        <taxon>Eukaryota</taxon>
        <taxon>Viridiplantae</taxon>
        <taxon>Streptophyta</taxon>
        <taxon>Embryophyta</taxon>
        <taxon>Tracheophyta</taxon>
        <taxon>Spermatophyta</taxon>
        <taxon>Magnoliopsida</taxon>
        <taxon>eudicotyledons</taxon>
        <taxon>Gunneridae</taxon>
        <taxon>Pentapetalae</taxon>
        <taxon>asterids</taxon>
        <taxon>campanulids</taxon>
        <taxon>Aquifoliales</taxon>
        <taxon>Aquifoliaceae</taxon>
        <taxon>Ilex</taxon>
    </lineage>
</organism>
<feature type="compositionally biased region" description="Low complexity" evidence="1">
    <location>
        <begin position="10"/>
        <end position="22"/>
    </location>
</feature>
<accession>A0ABC8RIK7</accession>
<dbReference type="Proteomes" id="UP001642360">
    <property type="component" value="Unassembled WGS sequence"/>
</dbReference>
<dbReference type="AlphaFoldDB" id="A0ABC8RIK7"/>
<feature type="domain" description="DCD" evidence="2">
    <location>
        <begin position="248"/>
        <end position="335"/>
    </location>
</feature>
<dbReference type="PROSITE" id="PS51222">
    <property type="entry name" value="DCD"/>
    <property type="match status" value="1"/>
</dbReference>
<feature type="compositionally biased region" description="Basic and acidic residues" evidence="1">
    <location>
        <begin position="191"/>
        <end position="209"/>
    </location>
</feature>
<gene>
    <name evidence="3" type="ORF">ILEXP_LOCUS12375</name>
</gene>
<feature type="compositionally biased region" description="Basic residues" evidence="1">
    <location>
        <begin position="210"/>
        <end position="220"/>
    </location>
</feature>
<comment type="caution">
    <text evidence="3">The sequence shown here is derived from an EMBL/GenBank/DDBJ whole genome shotgun (WGS) entry which is preliminary data.</text>
</comment>
<feature type="region of interest" description="Disordered" evidence="1">
    <location>
        <begin position="122"/>
        <end position="245"/>
    </location>
</feature>
<evidence type="ECO:0000259" key="2">
    <source>
        <dbReference type="PROSITE" id="PS51222"/>
    </source>
</evidence>
<proteinExistence type="predicted"/>
<protein>
    <recommendedName>
        <fullName evidence="2">DCD domain-containing protein</fullName>
    </recommendedName>
</protein>